<dbReference type="GO" id="GO:0008083">
    <property type="term" value="F:growth factor activity"/>
    <property type="evidence" value="ECO:0007669"/>
    <property type="project" value="UniProtKB-KW"/>
</dbReference>
<evidence type="ECO:0000256" key="3">
    <source>
        <dbReference type="ARBA" id="ARBA00022525"/>
    </source>
</evidence>
<protein>
    <submittedName>
        <fullName evidence="8">Growth/differentiation factor 8</fullName>
    </submittedName>
</protein>
<evidence type="ECO:0000256" key="4">
    <source>
        <dbReference type="ARBA" id="ARBA00023030"/>
    </source>
</evidence>
<organism evidence="8">
    <name type="scientific">Bactrocera latifrons</name>
    <name type="common">Malaysian fruit fly</name>
    <name type="synonym">Chaetodacus latifrons</name>
    <dbReference type="NCBI Taxonomy" id="174628"/>
    <lineage>
        <taxon>Eukaryota</taxon>
        <taxon>Metazoa</taxon>
        <taxon>Ecdysozoa</taxon>
        <taxon>Arthropoda</taxon>
        <taxon>Hexapoda</taxon>
        <taxon>Insecta</taxon>
        <taxon>Pterygota</taxon>
        <taxon>Neoptera</taxon>
        <taxon>Endopterygota</taxon>
        <taxon>Diptera</taxon>
        <taxon>Brachycera</taxon>
        <taxon>Muscomorpha</taxon>
        <taxon>Tephritoidea</taxon>
        <taxon>Tephritidae</taxon>
        <taxon>Bactrocera</taxon>
        <taxon>Bactrocera</taxon>
    </lineage>
</organism>
<reference evidence="8" key="1">
    <citation type="submission" date="2015-06" db="EMBL/GenBank/DDBJ databases">
        <authorList>
            <person name="Hoefler B.C."/>
            <person name="Straight P.D."/>
        </authorList>
    </citation>
    <scope>NUCLEOTIDE SEQUENCE</scope>
</reference>
<evidence type="ECO:0000256" key="1">
    <source>
        <dbReference type="ARBA" id="ARBA00004613"/>
    </source>
</evidence>
<proteinExistence type="inferred from homology"/>
<dbReference type="PANTHER" id="PTHR11848">
    <property type="entry name" value="TGF-BETA FAMILY"/>
    <property type="match status" value="1"/>
</dbReference>
<dbReference type="PANTHER" id="PTHR11848:SF262">
    <property type="entry name" value="LD29161P"/>
    <property type="match status" value="1"/>
</dbReference>
<dbReference type="GO" id="GO:0005615">
    <property type="term" value="C:extracellular space"/>
    <property type="evidence" value="ECO:0007669"/>
    <property type="project" value="TreeGrafter"/>
</dbReference>
<name>A0A0K8UY77_BACLA</name>
<evidence type="ECO:0000256" key="2">
    <source>
        <dbReference type="ARBA" id="ARBA00006656"/>
    </source>
</evidence>
<gene>
    <name evidence="8" type="primary">mstnb_1</name>
    <name evidence="9" type="synonym">mstnb_2</name>
    <name evidence="9" type="ORF">c2_g1_i1</name>
    <name evidence="8" type="ORF">c2_g1_i2</name>
</gene>
<keyword evidence="4 6" id="KW-0339">Growth factor</keyword>
<evidence type="ECO:0000313" key="8">
    <source>
        <dbReference type="EMBL" id="JAI31627.1"/>
    </source>
</evidence>
<dbReference type="GeneID" id="108969222"/>
<dbReference type="EMBL" id="GDHF01020687">
    <property type="protein sequence ID" value="JAI31627.1"/>
    <property type="molecule type" value="Transcribed_RNA"/>
</dbReference>
<dbReference type="SUPFAM" id="SSF57501">
    <property type="entry name" value="Cystine-knot cytokines"/>
    <property type="match status" value="1"/>
</dbReference>
<dbReference type="GO" id="GO:0005125">
    <property type="term" value="F:cytokine activity"/>
    <property type="evidence" value="ECO:0007669"/>
    <property type="project" value="TreeGrafter"/>
</dbReference>
<dbReference type="PROSITE" id="PS00250">
    <property type="entry name" value="TGF_BETA_1"/>
    <property type="match status" value="1"/>
</dbReference>
<accession>A0A0K8UY77</accession>
<dbReference type="PROSITE" id="PS51362">
    <property type="entry name" value="TGF_BETA_2"/>
    <property type="match status" value="1"/>
</dbReference>
<dbReference type="CDD" id="cd13751">
    <property type="entry name" value="TGF_beta_GDF8_like"/>
    <property type="match status" value="1"/>
</dbReference>
<dbReference type="InterPro" id="IPR015615">
    <property type="entry name" value="TGF-beta-rel"/>
</dbReference>
<dbReference type="SMART" id="SM00204">
    <property type="entry name" value="TGFB"/>
    <property type="match status" value="1"/>
</dbReference>
<dbReference type="InterPro" id="IPR001839">
    <property type="entry name" value="TGF-b_C"/>
</dbReference>
<comment type="subcellular location">
    <subcellularLocation>
        <location evidence="1">Secreted</location>
    </subcellularLocation>
</comment>
<keyword evidence="3" id="KW-0964">Secreted</keyword>
<dbReference type="InterPro" id="IPR017948">
    <property type="entry name" value="TGFb_CS"/>
</dbReference>
<evidence type="ECO:0000256" key="5">
    <source>
        <dbReference type="ARBA" id="ARBA00023157"/>
    </source>
</evidence>
<sequence>MYICMFLYCILQSMICDGSRGRLYQLRRKESKSRLWIAVFTFFILTDSIVNSELASDMDNYQFANDGRLDYMMHYMVPRDYNDRMSSKSLTNLKWQHFSKNNFSYSNEDEIISKTIIQTLVLILEEPVILLRPKNATFHDETKPVIQTICLMANVISSSAIQRHKLSLYANHILQEGGVKLLNRGSLFEHHTHTLQHSDVKSTQAVPPRSTQAIVNVCESCQMREKVKLKSLESIKNLILIRLQLQRLPNITKPIAVPHNIIDKFYKNFHGAVTDNFVGNSMNSEARHADSNGLGQQKNTNPILPKYTKRMHRTHEMYGQRRLFENQNTQGKYHTIHRSYSKPSLHPSVFHSYDNYEKLFEPTEDMQNDEYVQNDDLQPQYDDQQGLSKNNRRERMNYQQEQLFPPIESDTYDGLPHENYGTYDPIKDVDDDSFSHVNSIYVFPSVSRMRHNRRWDVINFKFDHSHLTIVRTIIHLYIRGRDWMRKHYPGILKQTVVNGRTMGSRDLIIMIHHVARGSHYQNRTHTLKLVESHHHIPAGLGQWVQFEVKHKLPFWLQQNYITITLAIKTREAWMRPFLVIDSEDAQNSQFPLHIEAFIKQPRRRKRSTSLDCQESDHEVRCCRYPLKVNFTNFGWNFVVAPTSFDAYFCNGECKVGYLEQYTHTHIASLTTSATPCCSPTKMNSLSLLYFDQDHNLVLSTIPNMSVEKCSCS</sequence>
<comment type="similarity">
    <text evidence="2 6">Belongs to the TGF-beta family.</text>
</comment>
<evidence type="ECO:0000313" key="9">
    <source>
        <dbReference type="EMBL" id="JAI46615.1"/>
    </source>
</evidence>
<dbReference type="EMBL" id="GDHF01005699">
    <property type="protein sequence ID" value="JAI46615.1"/>
    <property type="molecule type" value="Transcribed_RNA"/>
</dbReference>
<keyword evidence="5" id="KW-1015">Disulfide bond</keyword>
<evidence type="ECO:0000259" key="7">
    <source>
        <dbReference type="PROSITE" id="PS51362"/>
    </source>
</evidence>
<dbReference type="AlphaFoldDB" id="A0A0K8UY77"/>
<dbReference type="CTD" id="43811"/>
<dbReference type="Gene3D" id="2.60.120.970">
    <property type="match status" value="1"/>
</dbReference>
<dbReference type="InterPro" id="IPR029034">
    <property type="entry name" value="Cystine-knot_cytokine"/>
</dbReference>
<feature type="domain" description="TGF-beta family profile" evidence="7">
    <location>
        <begin position="603"/>
        <end position="712"/>
    </location>
</feature>
<evidence type="ECO:0000256" key="6">
    <source>
        <dbReference type="RuleBase" id="RU000354"/>
    </source>
</evidence>
<dbReference type="OrthoDB" id="5948587at2759"/>
<dbReference type="Pfam" id="PF00019">
    <property type="entry name" value="TGF_beta"/>
    <property type="match status" value="1"/>
</dbReference>
<dbReference type="Gene3D" id="2.10.90.10">
    <property type="entry name" value="Cystine-knot cytokines"/>
    <property type="match status" value="1"/>
</dbReference>